<keyword evidence="4" id="KW-1185">Reference proteome</keyword>
<feature type="domain" description="ABC transmembrane type-2" evidence="2">
    <location>
        <begin position="23"/>
        <end position="259"/>
    </location>
</feature>
<dbReference type="HOGENOM" id="CLU_089201_0_0_0"/>
<dbReference type="PANTHER" id="PTHR43229:SF2">
    <property type="entry name" value="NODULATION PROTEIN J"/>
    <property type="match status" value="1"/>
</dbReference>
<evidence type="ECO:0000256" key="1">
    <source>
        <dbReference type="SAM" id="Phobius"/>
    </source>
</evidence>
<feature type="transmembrane region" description="Helical" evidence="1">
    <location>
        <begin position="65"/>
        <end position="88"/>
    </location>
</feature>
<evidence type="ECO:0000313" key="4">
    <source>
        <dbReference type="Proteomes" id="UP000000445"/>
    </source>
</evidence>
<sequence>MGIMVRSLYLAKASFLSAKRYRIDWYGAFLTPLLTIMPVVLLYYFGTESGLVRFFYGATNTKNIIGYLLLGAAYWNYVEVLWGSVFALRYYMRIGQLEELFIMPVSSIGYILSWSVFGLVKVTVESVPIIVLAVLLNLMTFNLVEFALAAGVVILSIIASFGLVFLFFGITLRFKEGDELVSLLGNAAPLIGGMFFPVNVLPKVLEYLAYAFPFTWGLDLTRYFLMKTNTLLDLKKEFIILIVLSLLYLAFGTISFKVLQTKGRKNGLQGF</sequence>
<evidence type="ECO:0000259" key="2">
    <source>
        <dbReference type="PROSITE" id="PS51012"/>
    </source>
</evidence>
<keyword evidence="1" id="KW-0472">Membrane</keyword>
<organism evidence="3 4">
    <name type="scientific">Thermotoga neapolitana (strain ATCC 49049 / DSM 4359 / NBRC 107923 / NS-E)</name>
    <dbReference type="NCBI Taxonomy" id="309803"/>
    <lineage>
        <taxon>Bacteria</taxon>
        <taxon>Thermotogati</taxon>
        <taxon>Thermotogota</taxon>
        <taxon>Thermotogae</taxon>
        <taxon>Thermotogales</taxon>
        <taxon>Thermotogaceae</taxon>
        <taxon>Thermotoga</taxon>
    </lineage>
</organism>
<dbReference type="Proteomes" id="UP000000445">
    <property type="component" value="Chromosome"/>
</dbReference>
<name>B9K921_THENN</name>
<dbReference type="AlphaFoldDB" id="B9K921"/>
<feature type="transmembrane region" description="Helical" evidence="1">
    <location>
        <begin position="151"/>
        <end position="174"/>
    </location>
</feature>
<accession>B9K921</accession>
<keyword evidence="1" id="KW-0812">Transmembrane</keyword>
<keyword evidence="1" id="KW-1133">Transmembrane helix</keyword>
<evidence type="ECO:0000313" key="3">
    <source>
        <dbReference type="EMBL" id="ACM23454.1"/>
    </source>
</evidence>
<dbReference type="PIRSF" id="PIRSF006648">
    <property type="entry name" value="DrrB"/>
    <property type="match status" value="1"/>
</dbReference>
<protein>
    <submittedName>
        <fullName evidence="3">ABC-2 type transporter</fullName>
    </submittedName>
</protein>
<dbReference type="STRING" id="309803.CTN_1278"/>
<dbReference type="InterPro" id="IPR047817">
    <property type="entry name" value="ABC2_TM_bact-type"/>
</dbReference>
<dbReference type="KEGG" id="tna:CTN_1278"/>
<dbReference type="GO" id="GO:0043190">
    <property type="term" value="C:ATP-binding cassette (ABC) transporter complex"/>
    <property type="evidence" value="ECO:0007669"/>
    <property type="project" value="InterPro"/>
</dbReference>
<dbReference type="RefSeq" id="WP_010865302.1">
    <property type="nucleotide sequence ID" value="NC_011978.1"/>
</dbReference>
<dbReference type="GO" id="GO:0140359">
    <property type="term" value="F:ABC-type transporter activity"/>
    <property type="evidence" value="ECO:0007669"/>
    <property type="project" value="InterPro"/>
</dbReference>
<proteinExistence type="predicted"/>
<feature type="transmembrane region" description="Helical" evidence="1">
    <location>
        <begin position="238"/>
        <end position="259"/>
    </location>
</feature>
<dbReference type="PANTHER" id="PTHR43229">
    <property type="entry name" value="NODULATION PROTEIN J"/>
    <property type="match status" value="1"/>
</dbReference>
<dbReference type="PROSITE" id="PS51012">
    <property type="entry name" value="ABC_TM2"/>
    <property type="match status" value="1"/>
</dbReference>
<dbReference type="InterPro" id="IPR000412">
    <property type="entry name" value="ABC_2_transport"/>
</dbReference>
<feature type="transmembrane region" description="Helical" evidence="1">
    <location>
        <begin position="25"/>
        <end position="45"/>
    </location>
</feature>
<dbReference type="EMBL" id="CP000916">
    <property type="protein sequence ID" value="ACM23454.1"/>
    <property type="molecule type" value="Genomic_DNA"/>
</dbReference>
<dbReference type="InterPro" id="IPR051784">
    <property type="entry name" value="Nod_factor_ABC_transporter"/>
</dbReference>
<dbReference type="eggNOG" id="COG0842">
    <property type="taxonomic scope" value="Bacteria"/>
</dbReference>
<gene>
    <name evidence="3" type="ordered locus">CTN_1278</name>
</gene>
<reference evidence="3 4" key="1">
    <citation type="journal article" date="2009" name="Biosci. Biotechnol. Biochem.">
        <title>WeGAS: a web-based microbial genome annotation system.</title>
        <authorList>
            <person name="Lee D."/>
            <person name="Seo H."/>
            <person name="Park C."/>
            <person name="Park K."/>
        </authorList>
    </citation>
    <scope>NUCLEOTIDE SEQUENCE [LARGE SCALE GENOMIC DNA]</scope>
    <source>
        <strain evidence="4">ATCC 49049 / DSM 4359 / NBRC 107923 / NS-E</strain>
    </source>
</reference>
<feature type="transmembrane region" description="Helical" evidence="1">
    <location>
        <begin position="180"/>
        <end position="200"/>
    </location>
</feature>